<dbReference type="SUPFAM" id="SSF51445">
    <property type="entry name" value="(Trans)glycosidases"/>
    <property type="match status" value="1"/>
</dbReference>
<dbReference type="Proteomes" id="UP000467124">
    <property type="component" value="Unassembled WGS sequence"/>
</dbReference>
<organism evidence="4 5">
    <name type="scientific">Nocardiopsis alba</name>
    <dbReference type="NCBI Taxonomy" id="53437"/>
    <lineage>
        <taxon>Bacteria</taxon>
        <taxon>Bacillati</taxon>
        <taxon>Actinomycetota</taxon>
        <taxon>Actinomycetes</taxon>
        <taxon>Streptosporangiales</taxon>
        <taxon>Nocardiopsidaceae</taxon>
        <taxon>Nocardiopsis</taxon>
    </lineage>
</organism>
<keyword evidence="1 4" id="KW-0378">Hydrolase</keyword>
<name>A0A7K2IYV7_9ACTN</name>
<sequence>MRFRHDPHHDGSPDHVTLHEHHARLRVRVPGGADGVYLRVVEDGEARLVETEVEAERDGVVVYGVDLPLLPVVTPYRFAIIRDRRYTWLNQEGPHDHEVTDDGDFRILEAPNPPSWVTGTSVYQVFPDRFARDDDGVEPPTEHPEWALPRSWNDEPAGFGPLAPREYFGGTLEGVRRRLEHLVELGVEVLYMTPFFPAGSTHRYDASSFDEVDPWLGGDAALSRLIERARELGLRVMGDLTTNHTGDRHEWFLAARADADSPEAGFYHFVDHPDDYVSWLGVRSLPKLDHTDPGLRERMYEADDSVLLARLVGEDALDGWRIDVANMTGRLGALDINHEVSGRIAERVREVAPQAWLLGEHFYDAGPDTRHDGWHGVMNYAGFTRPVWAWLNTGPEGVRYAATHTSAPLPSQGAVETVRALRATNAGMPWRVRTHSVNALSTHDSARFRTAVGDPLLQILGVAAQATLPGVPFVFAGDEIGLTGRDGENSRTPMPWHRPETWDREVFEAHRRLLALRRELPALSEGGLRWLDAGEHHMTFLRTLGEQVVLAHLTDGAHGPTSATATDLGLREATVMESVGEVEVSFDDGVELSARGPGLVIAVGSRDGL</sequence>
<dbReference type="InterPro" id="IPR004185">
    <property type="entry name" value="Glyco_hydro_13_lg-like_dom"/>
</dbReference>
<dbReference type="InterPro" id="IPR017853">
    <property type="entry name" value="GH"/>
</dbReference>
<evidence type="ECO:0000313" key="4">
    <source>
        <dbReference type="EMBL" id="MYR35149.1"/>
    </source>
</evidence>
<dbReference type="RefSeq" id="WP_161111925.1">
    <property type="nucleotide sequence ID" value="NZ_WWHY01000001.1"/>
</dbReference>
<gene>
    <name evidence="4" type="ORF">GTW20_23520</name>
</gene>
<dbReference type="SMART" id="SM00642">
    <property type="entry name" value="Aamy"/>
    <property type="match status" value="1"/>
</dbReference>
<reference evidence="4 5" key="1">
    <citation type="journal article" date="2019" name="Nat. Commun.">
        <title>The antimicrobial potential of Streptomyces from insect microbiomes.</title>
        <authorList>
            <person name="Chevrette M.G."/>
            <person name="Carlson C.M."/>
            <person name="Ortega H.E."/>
            <person name="Thomas C."/>
            <person name="Ananiev G.E."/>
            <person name="Barns K.J."/>
            <person name="Book A.J."/>
            <person name="Cagnazzo J."/>
            <person name="Carlos C."/>
            <person name="Flanigan W."/>
            <person name="Grubbs K.J."/>
            <person name="Horn H.A."/>
            <person name="Hoffmann F.M."/>
            <person name="Klassen J.L."/>
            <person name="Knack J.J."/>
            <person name="Lewin G.R."/>
            <person name="McDonald B.R."/>
            <person name="Muller L."/>
            <person name="Melo W.G.P."/>
            <person name="Pinto-Tomas A.A."/>
            <person name="Schmitz A."/>
            <person name="Wendt-Pienkowski E."/>
            <person name="Wildman S."/>
            <person name="Zhao M."/>
            <person name="Zhang F."/>
            <person name="Bugni T.S."/>
            <person name="Andes D.R."/>
            <person name="Pupo M.T."/>
            <person name="Currie C.R."/>
        </authorList>
    </citation>
    <scope>NUCLEOTIDE SEQUENCE [LARGE SCALE GENOMIC DNA]</scope>
    <source>
        <strain evidence="4 5">SID5840</strain>
    </source>
</reference>
<feature type="domain" description="Glycosyl hydrolase family 13 catalytic" evidence="3">
    <location>
        <begin position="124"/>
        <end position="517"/>
    </location>
</feature>
<comment type="caution">
    <text evidence="4">The sequence shown here is derived from an EMBL/GenBank/DDBJ whole genome shotgun (WGS) entry which is preliminary data.</text>
</comment>
<evidence type="ECO:0000313" key="5">
    <source>
        <dbReference type="Proteomes" id="UP000467124"/>
    </source>
</evidence>
<evidence type="ECO:0000256" key="2">
    <source>
        <dbReference type="ARBA" id="ARBA00023295"/>
    </source>
</evidence>
<proteinExistence type="predicted"/>
<dbReference type="CDD" id="cd02857">
    <property type="entry name" value="E_set_CDase_PDE_N"/>
    <property type="match status" value="1"/>
</dbReference>
<keyword evidence="2" id="KW-0326">Glycosidase</keyword>
<protein>
    <submittedName>
        <fullName evidence="4">Glycoside hydrolase family 13 protein</fullName>
    </submittedName>
</protein>
<dbReference type="PANTHER" id="PTHR10357:SF210">
    <property type="entry name" value="MALTODEXTRIN GLUCOSIDASE"/>
    <property type="match status" value="1"/>
</dbReference>
<dbReference type="GO" id="GO:0005975">
    <property type="term" value="P:carbohydrate metabolic process"/>
    <property type="evidence" value="ECO:0007669"/>
    <property type="project" value="InterPro"/>
</dbReference>
<evidence type="ECO:0000259" key="3">
    <source>
        <dbReference type="SMART" id="SM00642"/>
    </source>
</evidence>
<accession>A0A7K2IYV7</accession>
<dbReference type="Gene3D" id="3.20.20.80">
    <property type="entry name" value="Glycosidases"/>
    <property type="match status" value="1"/>
</dbReference>
<dbReference type="EMBL" id="WWHY01000001">
    <property type="protein sequence ID" value="MYR35149.1"/>
    <property type="molecule type" value="Genomic_DNA"/>
</dbReference>
<dbReference type="InterPro" id="IPR006047">
    <property type="entry name" value="GH13_cat_dom"/>
</dbReference>
<dbReference type="Pfam" id="PF00128">
    <property type="entry name" value="Alpha-amylase"/>
    <property type="match status" value="1"/>
</dbReference>
<dbReference type="AlphaFoldDB" id="A0A7K2IYV7"/>
<dbReference type="PANTHER" id="PTHR10357">
    <property type="entry name" value="ALPHA-AMYLASE FAMILY MEMBER"/>
    <property type="match status" value="1"/>
</dbReference>
<dbReference type="GO" id="GO:0004553">
    <property type="term" value="F:hydrolase activity, hydrolyzing O-glycosyl compounds"/>
    <property type="evidence" value="ECO:0007669"/>
    <property type="project" value="InterPro"/>
</dbReference>
<dbReference type="CDD" id="cd11338">
    <property type="entry name" value="AmyAc_CMD"/>
    <property type="match status" value="1"/>
</dbReference>
<evidence type="ECO:0000256" key="1">
    <source>
        <dbReference type="ARBA" id="ARBA00022801"/>
    </source>
</evidence>